<evidence type="ECO:0000313" key="2">
    <source>
        <dbReference type="Proteomes" id="UP000665047"/>
    </source>
</evidence>
<dbReference type="RefSeq" id="WP_209028025.1">
    <property type="nucleotide sequence ID" value="NZ_CP072455.1"/>
</dbReference>
<evidence type="ECO:0008006" key="3">
    <source>
        <dbReference type="Google" id="ProtNLM"/>
    </source>
</evidence>
<accession>A0ABX7VII1</accession>
<gene>
    <name evidence="1" type="ORF">HGO23_03970</name>
</gene>
<dbReference type="Proteomes" id="UP000665047">
    <property type="component" value="Chromosome"/>
</dbReference>
<keyword evidence="2" id="KW-1185">Reference proteome</keyword>
<proteinExistence type="predicted"/>
<reference evidence="1 2" key="1">
    <citation type="submission" date="2021-03" db="EMBL/GenBank/DDBJ databases">
        <title>Complete Genome Sequence Data of Xenorhabdus budapestensis strain C72, a Candidate Biological Control Agent, from China.</title>
        <authorList>
            <person name="LI B."/>
            <person name="WANG S."/>
            <person name="QIU D."/>
        </authorList>
    </citation>
    <scope>NUCLEOTIDE SEQUENCE [LARGE SCALE GENOMIC DNA]</scope>
    <source>
        <strain evidence="1 2">C-7-2</strain>
    </source>
</reference>
<sequence>MKPLKFNTEMIDAILTGTKTLTRRPIKPQPQLDEQKLSQMGSIAEGFTLEEVVNGAWQSGFIDVDCPYGQFGDIINFTDKNGNIKGLLKITDIWIHRVNNTSISDVKKEGFDSLKDFYVAWSSIYREKGYGWDINPWVWVIEFRRINNEQ</sequence>
<name>A0ABX7VII1_XENBU</name>
<protein>
    <recommendedName>
        <fullName evidence="3">ASCH domain-containing protein</fullName>
    </recommendedName>
</protein>
<evidence type="ECO:0000313" key="1">
    <source>
        <dbReference type="EMBL" id="QTL40556.1"/>
    </source>
</evidence>
<dbReference type="EMBL" id="CP072455">
    <property type="protein sequence ID" value="QTL40556.1"/>
    <property type="molecule type" value="Genomic_DNA"/>
</dbReference>
<organism evidence="1 2">
    <name type="scientific">Xenorhabdus budapestensis</name>
    <dbReference type="NCBI Taxonomy" id="290110"/>
    <lineage>
        <taxon>Bacteria</taxon>
        <taxon>Pseudomonadati</taxon>
        <taxon>Pseudomonadota</taxon>
        <taxon>Gammaproteobacteria</taxon>
        <taxon>Enterobacterales</taxon>
        <taxon>Morganellaceae</taxon>
        <taxon>Xenorhabdus</taxon>
    </lineage>
</organism>